<name>A0A7I9YF30_MYCAL</name>
<feature type="domain" description="DOD-type homing endonuclease" evidence="1">
    <location>
        <begin position="132"/>
        <end position="279"/>
    </location>
</feature>
<comment type="caution">
    <text evidence="2">The sequence shown here is derived from an EMBL/GenBank/DDBJ whole genome shotgun (WGS) entry which is preliminary data.</text>
</comment>
<dbReference type="PRINTS" id="PR00379">
    <property type="entry name" value="INTEIN"/>
</dbReference>
<dbReference type="GO" id="GO:0016539">
    <property type="term" value="P:intein-mediated protein splicing"/>
    <property type="evidence" value="ECO:0007669"/>
    <property type="project" value="InterPro"/>
</dbReference>
<dbReference type="Gene3D" id="2.170.16.10">
    <property type="entry name" value="Hedgehog/Intein (Hint) domain"/>
    <property type="match status" value="1"/>
</dbReference>
<gene>
    <name evidence="2" type="ORF">MALGJ_39320</name>
</gene>
<dbReference type="InterPro" id="IPR004860">
    <property type="entry name" value="LAGLIDADG_dom"/>
</dbReference>
<dbReference type="AlphaFoldDB" id="A0A7I9YF30"/>
<reference evidence="2 3" key="1">
    <citation type="journal article" date="2019" name="Emerg. Microbes Infect.">
        <title>Comprehensive subspecies identification of 175 nontuberculous mycobacteria species based on 7547 genomic profiles.</title>
        <authorList>
            <person name="Matsumoto Y."/>
            <person name="Kinjo T."/>
            <person name="Motooka D."/>
            <person name="Nabeya D."/>
            <person name="Jung N."/>
            <person name="Uechi K."/>
            <person name="Horii T."/>
            <person name="Iida T."/>
            <person name="Fujita J."/>
            <person name="Nakamura S."/>
        </authorList>
    </citation>
    <scope>NUCLEOTIDE SEQUENCE [LARGE SCALE GENOMIC DNA]</scope>
    <source>
        <strain evidence="2 3">JCM 30723</strain>
    </source>
</reference>
<dbReference type="InterPro" id="IPR027434">
    <property type="entry name" value="Homing_endonucl"/>
</dbReference>
<protein>
    <recommendedName>
        <fullName evidence="1">DOD-type homing endonuclease domain-containing protein</fullName>
    </recommendedName>
</protein>
<evidence type="ECO:0000313" key="2">
    <source>
        <dbReference type="EMBL" id="GFG87256.1"/>
    </source>
</evidence>
<accession>A0A7I9YF30</accession>
<dbReference type="Pfam" id="PF14528">
    <property type="entry name" value="LAGLIDADG_3"/>
    <property type="match status" value="1"/>
</dbReference>
<dbReference type="InterPro" id="IPR004042">
    <property type="entry name" value="Intein_endonuc_central"/>
</dbReference>
<evidence type="ECO:0000259" key="1">
    <source>
        <dbReference type="PROSITE" id="PS50819"/>
    </source>
</evidence>
<dbReference type="SUPFAM" id="SSF51294">
    <property type="entry name" value="Hedgehog/intein (Hint) domain"/>
    <property type="match status" value="1"/>
</dbReference>
<dbReference type="SUPFAM" id="SSF55608">
    <property type="entry name" value="Homing endonucleases"/>
    <property type="match status" value="1"/>
</dbReference>
<organism evidence="2 3">
    <name type="scientific">Mycolicibacter algericus</name>
    <name type="common">Mycobacterium algericum</name>
    <dbReference type="NCBI Taxonomy" id="1288388"/>
    <lineage>
        <taxon>Bacteria</taxon>
        <taxon>Bacillati</taxon>
        <taxon>Actinomycetota</taxon>
        <taxon>Actinomycetes</taxon>
        <taxon>Mycobacteriales</taxon>
        <taxon>Mycobacteriaceae</taxon>
        <taxon>Mycolicibacter</taxon>
    </lineage>
</organism>
<dbReference type="PROSITE" id="PS50819">
    <property type="entry name" value="INTEIN_ENDONUCLEASE"/>
    <property type="match status" value="1"/>
</dbReference>
<dbReference type="EMBL" id="BLKY01000001">
    <property type="protein sequence ID" value="GFG87256.1"/>
    <property type="molecule type" value="Genomic_DNA"/>
</dbReference>
<dbReference type="InterPro" id="IPR006142">
    <property type="entry name" value="INTEIN"/>
</dbReference>
<dbReference type="RefSeq" id="WP_083036934.1">
    <property type="nucleotide sequence ID" value="NZ_BLKY01000001.1"/>
</dbReference>
<dbReference type="Proteomes" id="UP000465305">
    <property type="component" value="Unassembled WGS sequence"/>
</dbReference>
<sequence>MSADNDPQTALSAQGVVPATSHSRVVRADNGSEISLSELMETRGIPLLWSIDDRNRLVHRKATGHVEKKSREMLRLELASGRRLELASDQQLLKLEGWAPVAELVKGSRIGVLRRLGTPVDPQPMDDSEVILLAHMIGDGSCVRRQPIRYASVDEANLAAVTAAAAHFGVTPIRDDYPAARVTTLRLPAPYRLARGKRNPIAEWLDRLGQFGLRSYDKYIPDAVFALPSEQVSLFLRHLWATDGSVRWDTKTAQGRVYYASTSRQLIDGVVNLLLRVGVQARVTRTRKAGYRDCWFLSIDRAANQVKFLNEVGVHGARGVAAKEVVAQLAGRARRPGTDTIPVEVWDHVKTLMAERNWSDKDFALATNTRLDGPRMWTHCPGRTRLHRLSNVLASPLLHDLATNDIYWDKVVSIARIGRCDALSWMFGGDHPVVVGGVPVRDPGNQTAQAPAAAAARALQSSA</sequence>
<evidence type="ECO:0000313" key="3">
    <source>
        <dbReference type="Proteomes" id="UP000465305"/>
    </source>
</evidence>
<dbReference type="InterPro" id="IPR036844">
    <property type="entry name" value="Hint_dom_sf"/>
</dbReference>
<dbReference type="GO" id="GO:0004519">
    <property type="term" value="F:endonuclease activity"/>
    <property type="evidence" value="ECO:0007669"/>
    <property type="project" value="InterPro"/>
</dbReference>
<proteinExistence type="predicted"/>
<dbReference type="Gene3D" id="3.10.28.10">
    <property type="entry name" value="Homing endonucleases"/>
    <property type="match status" value="1"/>
</dbReference>